<evidence type="ECO:0000256" key="10">
    <source>
        <dbReference type="ARBA" id="ARBA00023180"/>
    </source>
</evidence>
<evidence type="ECO:0000256" key="2">
    <source>
        <dbReference type="ARBA" id="ARBA00004922"/>
    </source>
</evidence>
<dbReference type="InterPro" id="IPR003859">
    <property type="entry name" value="Galactosyl_T"/>
</dbReference>
<evidence type="ECO:0000256" key="9">
    <source>
        <dbReference type="ARBA" id="ARBA00023136"/>
    </source>
</evidence>
<evidence type="ECO:0000259" key="11">
    <source>
        <dbReference type="Pfam" id="PF02709"/>
    </source>
</evidence>
<protein>
    <submittedName>
        <fullName evidence="14">Beta-1,4-galactosyltransferase 6 isoform X2</fullName>
    </submittedName>
</protein>
<keyword evidence="9" id="KW-0472">Membrane</keyword>
<comment type="similarity">
    <text evidence="3">Belongs to the glycosyltransferase 7 family.</text>
</comment>
<dbReference type="InterPro" id="IPR027791">
    <property type="entry name" value="Galactosyl_T_C"/>
</dbReference>
<evidence type="ECO:0000256" key="5">
    <source>
        <dbReference type="ARBA" id="ARBA00022679"/>
    </source>
</evidence>
<keyword evidence="13" id="KW-1185">Reference proteome</keyword>
<name>A0A7F5RCL8_AGRPL</name>
<dbReference type="Proteomes" id="UP000192223">
    <property type="component" value="Unplaced"/>
</dbReference>
<proteinExistence type="inferred from homology"/>
<dbReference type="GO" id="GO:0008378">
    <property type="term" value="F:galactosyltransferase activity"/>
    <property type="evidence" value="ECO:0007669"/>
    <property type="project" value="TreeGrafter"/>
</dbReference>
<dbReference type="PRINTS" id="PR02050">
    <property type="entry name" value="B14GALTRFASE"/>
</dbReference>
<dbReference type="Pfam" id="PF13733">
    <property type="entry name" value="Glyco_transf_7N"/>
    <property type="match status" value="1"/>
</dbReference>
<evidence type="ECO:0000256" key="4">
    <source>
        <dbReference type="ARBA" id="ARBA00022676"/>
    </source>
</evidence>
<keyword evidence="6" id="KW-0812">Transmembrane</keyword>
<comment type="subcellular location">
    <subcellularLocation>
        <location evidence="1">Membrane</location>
        <topology evidence="1">Single-pass type II membrane protein</topology>
    </subcellularLocation>
</comment>
<evidence type="ECO:0000256" key="1">
    <source>
        <dbReference type="ARBA" id="ARBA00004606"/>
    </source>
</evidence>
<organism evidence="13 14">
    <name type="scientific">Agrilus planipennis</name>
    <name type="common">Emerald ash borer</name>
    <name type="synonym">Agrilus marcopoli</name>
    <dbReference type="NCBI Taxonomy" id="224129"/>
    <lineage>
        <taxon>Eukaryota</taxon>
        <taxon>Metazoa</taxon>
        <taxon>Ecdysozoa</taxon>
        <taxon>Arthropoda</taxon>
        <taxon>Hexapoda</taxon>
        <taxon>Insecta</taxon>
        <taxon>Pterygota</taxon>
        <taxon>Neoptera</taxon>
        <taxon>Endopterygota</taxon>
        <taxon>Coleoptera</taxon>
        <taxon>Polyphaga</taxon>
        <taxon>Elateriformia</taxon>
        <taxon>Buprestoidea</taxon>
        <taxon>Buprestidae</taxon>
        <taxon>Agrilinae</taxon>
        <taxon>Agrilus</taxon>
    </lineage>
</organism>
<evidence type="ECO:0000256" key="8">
    <source>
        <dbReference type="ARBA" id="ARBA00022989"/>
    </source>
</evidence>
<dbReference type="AlphaFoldDB" id="A0A7F5RCL8"/>
<feature type="domain" description="Galactosyltransferase C-terminal" evidence="11">
    <location>
        <begin position="188"/>
        <end position="240"/>
    </location>
</feature>
<dbReference type="GO" id="GO:0033842">
    <property type="term" value="F:N-acetyl-beta-glucosaminyl-derivative 4-beta-N-acetylgalactosaminyltransferase activity"/>
    <property type="evidence" value="ECO:0007669"/>
    <property type="project" value="TreeGrafter"/>
</dbReference>
<dbReference type="PANTHER" id="PTHR19300:SF48">
    <property type="entry name" value="BETA-1,4-N-ACETYLGALACTOSAMINYLTRANSFERASE"/>
    <property type="match status" value="1"/>
</dbReference>
<dbReference type="Gene3D" id="3.90.550.10">
    <property type="entry name" value="Spore Coat Polysaccharide Biosynthesis Protein SpsA, Chain A"/>
    <property type="match status" value="1"/>
</dbReference>
<evidence type="ECO:0000259" key="12">
    <source>
        <dbReference type="Pfam" id="PF13733"/>
    </source>
</evidence>
<evidence type="ECO:0000256" key="7">
    <source>
        <dbReference type="ARBA" id="ARBA00022968"/>
    </source>
</evidence>
<keyword evidence="4" id="KW-0328">Glycosyltransferase</keyword>
<keyword evidence="8" id="KW-1133">Transmembrane helix</keyword>
<dbReference type="GO" id="GO:0006688">
    <property type="term" value="P:glycosphingolipid biosynthetic process"/>
    <property type="evidence" value="ECO:0007669"/>
    <property type="project" value="TreeGrafter"/>
</dbReference>
<keyword evidence="5" id="KW-0808">Transferase</keyword>
<gene>
    <name evidence="14" type="primary">LOC108743320</name>
</gene>
<keyword evidence="10" id="KW-0325">Glycoprotein</keyword>
<dbReference type="RefSeq" id="XP_025833708.1">
    <property type="nucleotide sequence ID" value="XM_025977923.1"/>
</dbReference>
<dbReference type="GO" id="GO:0016020">
    <property type="term" value="C:membrane"/>
    <property type="evidence" value="ECO:0007669"/>
    <property type="project" value="UniProtKB-SubCell"/>
</dbReference>
<accession>A0A7F5RCL8</accession>
<dbReference type="SUPFAM" id="SSF53448">
    <property type="entry name" value="Nucleotide-diphospho-sugar transferases"/>
    <property type="match status" value="1"/>
</dbReference>
<dbReference type="InterPro" id="IPR029044">
    <property type="entry name" value="Nucleotide-diphossugar_trans"/>
</dbReference>
<reference evidence="14" key="1">
    <citation type="submission" date="2025-08" db="UniProtKB">
        <authorList>
            <consortium name="RefSeq"/>
        </authorList>
    </citation>
    <scope>IDENTIFICATION</scope>
    <source>
        <tissue evidence="14">Entire body</tissue>
    </source>
</reference>
<dbReference type="GO" id="GO:0005794">
    <property type="term" value="C:Golgi apparatus"/>
    <property type="evidence" value="ECO:0007669"/>
    <property type="project" value="TreeGrafter"/>
</dbReference>
<comment type="pathway">
    <text evidence="2">Protein modification; protein glycosylation.</text>
</comment>
<dbReference type="Pfam" id="PF02709">
    <property type="entry name" value="Glyco_transf_7C"/>
    <property type="match status" value="1"/>
</dbReference>
<dbReference type="GeneID" id="108743320"/>
<dbReference type="UniPathway" id="UPA00378"/>
<sequence>MYKKIAFVVAVGSVVFFLFHPYRHAKYYSYLNARYIYDELVQYLNKNESEKFVCKDNFYKELINNNQQYNVEYILNNVTLQPILPGGEYIPLDCKARFKSAIIVPYRNRDEHLKIFLKYISRYMQLQKIHYRVFVIEQMDTGPFNRGKLLNIGAQEALKNNFSCFFLHDVDLLPLNSGHLYACSNFPRHLASGMDTLRYHLPYLGFTGGVFSITAEQYLRINGMSNRFIGWGGEDDDLYVLANKYRAKTE</sequence>
<dbReference type="GO" id="GO:0005975">
    <property type="term" value="P:carbohydrate metabolic process"/>
    <property type="evidence" value="ECO:0007669"/>
    <property type="project" value="InterPro"/>
</dbReference>
<dbReference type="OrthoDB" id="10038994at2759"/>
<evidence type="ECO:0000256" key="3">
    <source>
        <dbReference type="ARBA" id="ARBA00005735"/>
    </source>
</evidence>
<dbReference type="InterPro" id="IPR027995">
    <property type="entry name" value="Galactosyl_T_N"/>
</dbReference>
<evidence type="ECO:0000313" key="14">
    <source>
        <dbReference type="RefSeq" id="XP_025833708.1"/>
    </source>
</evidence>
<dbReference type="PANTHER" id="PTHR19300">
    <property type="entry name" value="BETA-1,4-GALACTOSYLTRANSFERASE"/>
    <property type="match status" value="1"/>
</dbReference>
<keyword evidence="7" id="KW-0735">Signal-anchor</keyword>
<evidence type="ECO:0000313" key="13">
    <source>
        <dbReference type="Proteomes" id="UP000192223"/>
    </source>
</evidence>
<evidence type="ECO:0000256" key="6">
    <source>
        <dbReference type="ARBA" id="ARBA00022692"/>
    </source>
</evidence>
<feature type="domain" description="Galactosyltransferase N-terminal" evidence="12">
    <location>
        <begin position="63"/>
        <end position="184"/>
    </location>
</feature>